<dbReference type="CDD" id="cd01038">
    <property type="entry name" value="Endonuclease_DUF559"/>
    <property type="match status" value="1"/>
</dbReference>
<dbReference type="EMBL" id="MCRJ01000048">
    <property type="protein sequence ID" value="ODN70507.1"/>
    <property type="molecule type" value="Genomic_DNA"/>
</dbReference>
<dbReference type="OrthoDB" id="9798754at2"/>
<dbReference type="PANTHER" id="PTHR38590:SF1">
    <property type="entry name" value="BLL0828 PROTEIN"/>
    <property type="match status" value="1"/>
</dbReference>
<dbReference type="Proteomes" id="UP000094622">
    <property type="component" value="Unassembled WGS sequence"/>
</dbReference>
<reference evidence="2 3" key="1">
    <citation type="submission" date="2016-07" db="EMBL/GenBank/DDBJ databases">
        <title>Draft Genome Sequence of Methylobrevis pamukkalensis PK2.</title>
        <authorList>
            <person name="Vasilenko O.V."/>
            <person name="Doronina N.V."/>
            <person name="Shmareva M.N."/>
            <person name="Tarlachkov S.V."/>
            <person name="Mustakhimov I."/>
            <person name="Trotsenko Y.A."/>
        </authorList>
    </citation>
    <scope>NUCLEOTIDE SEQUENCE [LARGE SCALE GENOMIC DNA]</scope>
    <source>
        <strain evidence="2 3">PK2</strain>
    </source>
</reference>
<name>A0A1E3H2G3_9HYPH</name>
<accession>A0A1E3H2G3</accession>
<dbReference type="InterPro" id="IPR047216">
    <property type="entry name" value="Endonuclease_DUF559_bact"/>
</dbReference>
<evidence type="ECO:0000313" key="3">
    <source>
        <dbReference type="Proteomes" id="UP000094622"/>
    </source>
</evidence>
<keyword evidence="3" id="KW-1185">Reference proteome</keyword>
<dbReference type="InterPro" id="IPR007569">
    <property type="entry name" value="DUF559"/>
</dbReference>
<feature type="domain" description="DUF559" evidence="1">
    <location>
        <begin position="10"/>
        <end position="118"/>
    </location>
</feature>
<organism evidence="2 3">
    <name type="scientific">Methylobrevis pamukkalensis</name>
    <dbReference type="NCBI Taxonomy" id="1439726"/>
    <lineage>
        <taxon>Bacteria</taxon>
        <taxon>Pseudomonadati</taxon>
        <taxon>Pseudomonadota</taxon>
        <taxon>Alphaproteobacteria</taxon>
        <taxon>Hyphomicrobiales</taxon>
        <taxon>Pleomorphomonadaceae</taxon>
        <taxon>Methylobrevis</taxon>
    </lineage>
</organism>
<dbReference type="SUPFAM" id="SSF52980">
    <property type="entry name" value="Restriction endonuclease-like"/>
    <property type="match status" value="1"/>
</dbReference>
<protein>
    <recommendedName>
        <fullName evidence="1">DUF559 domain-containing protein</fullName>
    </recommendedName>
</protein>
<comment type="caution">
    <text evidence="2">The sequence shown here is derived from an EMBL/GenBank/DDBJ whole genome shotgun (WGS) entry which is preliminary data.</text>
</comment>
<dbReference type="InterPro" id="IPR011335">
    <property type="entry name" value="Restrct_endonuc-II-like"/>
</dbReference>
<evidence type="ECO:0000259" key="1">
    <source>
        <dbReference type="Pfam" id="PF04480"/>
    </source>
</evidence>
<dbReference type="Gene3D" id="3.40.960.10">
    <property type="entry name" value="VSR Endonuclease"/>
    <property type="match status" value="1"/>
</dbReference>
<gene>
    <name evidence="2" type="ORF">A6302_02183</name>
</gene>
<sequence length="124" mass="14707">MNARPLPPDRRQLARTLRKEMTDPERRVWHAVRGKRFSGFGIRRQVPIGSYIVDFVCQKRKLVIEIDGEQHGWPEQAERDEIRTRWLEAAGYRVLRIWNFEVMTTFEVVLERIYAALQEGEEGP</sequence>
<dbReference type="PANTHER" id="PTHR38590">
    <property type="entry name" value="BLL0828 PROTEIN"/>
    <property type="match status" value="1"/>
</dbReference>
<dbReference type="Pfam" id="PF04480">
    <property type="entry name" value="DUF559"/>
    <property type="match status" value="1"/>
</dbReference>
<dbReference type="RefSeq" id="WP_069306877.1">
    <property type="nucleotide sequence ID" value="NZ_MCRJ01000048.1"/>
</dbReference>
<dbReference type="AlphaFoldDB" id="A0A1E3H2G3"/>
<evidence type="ECO:0000313" key="2">
    <source>
        <dbReference type="EMBL" id="ODN70507.1"/>
    </source>
</evidence>
<proteinExistence type="predicted"/>